<proteinExistence type="predicted"/>
<dbReference type="GO" id="GO:0016791">
    <property type="term" value="F:phosphatase activity"/>
    <property type="evidence" value="ECO:0007669"/>
    <property type="project" value="TreeGrafter"/>
</dbReference>
<keyword evidence="1" id="KW-0378">Hydrolase</keyword>
<evidence type="ECO:0000313" key="3">
    <source>
        <dbReference type="EMBL" id="SDR81487.1"/>
    </source>
</evidence>
<dbReference type="InterPro" id="IPR052016">
    <property type="entry name" value="Bact_Sigma-Reg"/>
</dbReference>
<dbReference type="EMBL" id="LT629776">
    <property type="protein sequence ID" value="SDR81487.1"/>
    <property type="molecule type" value="Genomic_DNA"/>
</dbReference>
<dbReference type="RefSeq" id="WP_083371186.1">
    <property type="nucleotide sequence ID" value="NZ_LT629776.1"/>
</dbReference>
<evidence type="ECO:0000256" key="1">
    <source>
        <dbReference type="ARBA" id="ARBA00022801"/>
    </source>
</evidence>
<dbReference type="OrthoDB" id="319881at2"/>
<dbReference type="Pfam" id="PF07228">
    <property type="entry name" value="SpoIIE"/>
    <property type="match status" value="1"/>
</dbReference>
<dbReference type="InterPro" id="IPR001932">
    <property type="entry name" value="PPM-type_phosphatase-like_dom"/>
</dbReference>
<evidence type="ECO:0000313" key="4">
    <source>
        <dbReference type="Proteomes" id="UP000185663"/>
    </source>
</evidence>
<accession>A0A1H1M475</accession>
<dbReference type="InterPro" id="IPR036457">
    <property type="entry name" value="PPM-type-like_dom_sf"/>
</dbReference>
<protein>
    <submittedName>
        <fullName evidence="3">PAS fold-containing protein</fullName>
    </submittedName>
</protein>
<dbReference type="STRING" id="545619.SAMN04489860_0128"/>
<dbReference type="InterPro" id="IPR013656">
    <property type="entry name" value="PAS_4"/>
</dbReference>
<reference evidence="3 4" key="1">
    <citation type="submission" date="2016-10" db="EMBL/GenBank/DDBJ databases">
        <authorList>
            <person name="de Groot N.N."/>
        </authorList>
    </citation>
    <scope>NUCLEOTIDE SEQUENCE [LARGE SCALE GENOMIC DNA]</scope>
    <source>
        <strain evidence="3 4">DSM 22126</strain>
    </source>
</reference>
<feature type="domain" description="PPM-type phosphatase" evidence="2">
    <location>
        <begin position="318"/>
        <end position="528"/>
    </location>
</feature>
<dbReference type="Proteomes" id="UP000185663">
    <property type="component" value="Chromosome I"/>
</dbReference>
<dbReference type="SUPFAM" id="SSF81606">
    <property type="entry name" value="PP2C-like"/>
    <property type="match status" value="1"/>
</dbReference>
<dbReference type="eggNOG" id="COG2208">
    <property type="taxonomic scope" value="Bacteria"/>
</dbReference>
<dbReference type="SUPFAM" id="SSF55781">
    <property type="entry name" value="GAF domain-like"/>
    <property type="match status" value="1"/>
</dbReference>
<gene>
    <name evidence="3" type="ORF">SAMN04489860_0128</name>
</gene>
<dbReference type="Gene3D" id="3.60.40.10">
    <property type="entry name" value="PPM-type phosphatase domain"/>
    <property type="match status" value="1"/>
</dbReference>
<dbReference type="Gene3D" id="3.30.450.20">
    <property type="entry name" value="PAS domain"/>
    <property type="match status" value="1"/>
</dbReference>
<dbReference type="Pfam" id="PF08448">
    <property type="entry name" value="PAS_4"/>
    <property type="match status" value="1"/>
</dbReference>
<dbReference type="SMART" id="SM00331">
    <property type="entry name" value="PP2C_SIG"/>
    <property type="match status" value="1"/>
</dbReference>
<dbReference type="PANTHER" id="PTHR43156:SF2">
    <property type="entry name" value="STAGE II SPORULATION PROTEIN E"/>
    <property type="match status" value="1"/>
</dbReference>
<name>A0A1H1M475_9CELL</name>
<keyword evidence="4" id="KW-1185">Reference proteome</keyword>
<organism evidence="3 4">
    <name type="scientific">Paraoerskovia marina</name>
    <dbReference type="NCBI Taxonomy" id="545619"/>
    <lineage>
        <taxon>Bacteria</taxon>
        <taxon>Bacillati</taxon>
        <taxon>Actinomycetota</taxon>
        <taxon>Actinomycetes</taxon>
        <taxon>Micrococcales</taxon>
        <taxon>Cellulomonadaceae</taxon>
        <taxon>Paraoerskovia</taxon>
    </lineage>
</organism>
<dbReference type="AlphaFoldDB" id="A0A1H1M475"/>
<sequence length="528" mass="56141">MTSWFDAVAAGSDTGDLACATDWAATPLGPPDTWPAGLRAAVEICFTTRFAVLVTWGPELTMIYNDGYRPMLGSDLHPRAMGAPAAELWGGVWNEIGPLFETVMRSGQPTWDEDFPLLMNRSGYPEETTFTFSYSPLRDETGTVRGVLDIATETTEHVVDSRRLQTLHALSTTMHQHGTEALESLAKAAVDVLAGSADVGGVSIHVGEVLIAGIPGHDEEATSAARDFVRRFAAPQRVGYTAVHPLSTTGDNRLVGSVTITGNERRPFDAGQWEFLALLARTTGTALVRADALQRELTRALSVGNALQDAMAPTPLASPRWQTRYRPADRRLSVGGDWFDVVEREDGTSALVVGDCVGQGLDAATRMGRLSSAGSAALHNATAPARTLTILDRYAASLAGAEYATVFCGVVDPAARTLVYSSAGHPPALLVRPDGTFRWLDEARGMPLTLGGERTEAQVGLGPGDTVILYTDGLVERRDESLVAGLERLAAAAVPICSGPVETIPDRLLAALLPDGAHDDVAIVAYRA</sequence>
<evidence type="ECO:0000259" key="2">
    <source>
        <dbReference type="SMART" id="SM00331"/>
    </source>
</evidence>
<dbReference type="PANTHER" id="PTHR43156">
    <property type="entry name" value="STAGE II SPORULATION PROTEIN E-RELATED"/>
    <property type="match status" value="1"/>
</dbReference>